<comment type="subunit">
    <text evidence="1">The complex is composed of six subunits: RnfA, RnfB, RnfC, RnfD, RnfE and RnfG.</text>
</comment>
<dbReference type="Pfam" id="PF04205">
    <property type="entry name" value="FMN_bind"/>
    <property type="match status" value="1"/>
</dbReference>
<dbReference type="GO" id="GO:0009055">
    <property type="term" value="F:electron transfer activity"/>
    <property type="evidence" value="ECO:0007669"/>
    <property type="project" value="InterPro"/>
</dbReference>
<keyword evidence="1" id="KW-0813">Transport</keyword>
<dbReference type="Proteomes" id="UP001163441">
    <property type="component" value="Chromosome"/>
</dbReference>
<comment type="similarity">
    <text evidence="1">Belongs to the RnfG family.</text>
</comment>
<keyword evidence="1" id="KW-0288">FMN</keyword>
<gene>
    <name evidence="2" type="primary">rsxG</name>
    <name evidence="1" type="synonym">rnfG</name>
    <name evidence="2" type="ORF">OWM53_00595</name>
</gene>
<dbReference type="HAMAP" id="MF_00479">
    <property type="entry name" value="RsxG_RnfG"/>
    <property type="match status" value="1"/>
</dbReference>
<sequence>MKHFKKILKNSFIMSIFSILSLCVVGYINYITENQIKNQKEQEKKMFIQQVIPYSIYNTYKEEKYLVSNELLGDFKKHNLWLLFHDKIAKIAIVESTAPDGYSGSIYILVAAYLNGKIIGVRVLSHKETPGIGDKIDISISNWITKFKNLSVINEKDNNVLLKKYGGQIDQFTGATITPQAVTNAIKRTVIFVKKIPLIFDLKR</sequence>
<comment type="subcellular location">
    <subcellularLocation>
        <location evidence="1">Cell inner membrane</location>
        <topology evidence="1">Single-pass membrane protein</topology>
    </subcellularLocation>
</comment>
<proteinExistence type="inferred from homology"/>
<dbReference type="NCBIfam" id="TIGR01947">
    <property type="entry name" value="rnfG"/>
    <property type="match status" value="1"/>
</dbReference>
<name>A0A4D6XL44_9GAMM</name>
<dbReference type="GO" id="GO:0010181">
    <property type="term" value="F:FMN binding"/>
    <property type="evidence" value="ECO:0007669"/>
    <property type="project" value="InterPro"/>
</dbReference>
<dbReference type="PANTHER" id="PTHR36118:SF1">
    <property type="entry name" value="ION-TRANSLOCATING OXIDOREDUCTASE COMPLEX SUBUNIT G"/>
    <property type="match status" value="1"/>
</dbReference>
<comment type="function">
    <text evidence="1">Part of a membrane-bound complex that couples electron transfer with translocation of ions across the membrane.</text>
</comment>
<keyword evidence="1" id="KW-0997">Cell inner membrane</keyword>
<evidence type="ECO:0000313" key="3">
    <source>
        <dbReference type="Proteomes" id="UP001163441"/>
    </source>
</evidence>
<dbReference type="OrthoDB" id="9784165at2"/>
<keyword evidence="1" id="KW-1133">Transmembrane helix</keyword>
<dbReference type="AlphaFoldDB" id="A0A4D6XL44"/>
<evidence type="ECO:0000313" key="2">
    <source>
        <dbReference type="EMBL" id="WAI17890.1"/>
    </source>
</evidence>
<keyword evidence="1" id="KW-0285">Flavoprotein</keyword>
<protein>
    <recommendedName>
        <fullName evidence="1">Ion-translocating oxidoreductase complex subunit G</fullName>
        <ecNumber evidence="1">7.-.-.-</ecNumber>
    </recommendedName>
    <alternativeName>
        <fullName evidence="1">Rnf electron transport complex subunit G</fullName>
    </alternativeName>
</protein>
<organism evidence="2 3">
    <name type="scientific">Buchnera aphidicola</name>
    <name type="common">Aphis craccivora</name>
    <dbReference type="NCBI Taxonomy" id="466616"/>
    <lineage>
        <taxon>Bacteria</taxon>
        <taxon>Pseudomonadati</taxon>
        <taxon>Pseudomonadota</taxon>
        <taxon>Gammaproteobacteria</taxon>
        <taxon>Enterobacterales</taxon>
        <taxon>Erwiniaceae</taxon>
        <taxon>Buchnera</taxon>
    </lineage>
</organism>
<accession>A0A4D6XL44</accession>
<dbReference type="GO" id="GO:0005886">
    <property type="term" value="C:plasma membrane"/>
    <property type="evidence" value="ECO:0007669"/>
    <property type="project" value="UniProtKB-SubCell"/>
</dbReference>
<dbReference type="PIRSF" id="PIRSF006091">
    <property type="entry name" value="E_trnsport_RnfG"/>
    <property type="match status" value="1"/>
</dbReference>
<dbReference type="SMART" id="SM00900">
    <property type="entry name" value="FMN_bind"/>
    <property type="match status" value="1"/>
</dbReference>
<keyword evidence="1" id="KW-0249">Electron transport</keyword>
<feature type="modified residue" description="FMN phosphoryl threonine" evidence="1">
    <location>
        <position position="176"/>
    </location>
</feature>
<dbReference type="EMBL" id="CP113403">
    <property type="protein sequence ID" value="WAI17890.1"/>
    <property type="molecule type" value="Genomic_DNA"/>
</dbReference>
<dbReference type="PANTHER" id="PTHR36118">
    <property type="entry name" value="ION-TRANSLOCATING OXIDOREDUCTASE COMPLEX SUBUNIT G"/>
    <property type="match status" value="1"/>
</dbReference>
<keyword evidence="1" id="KW-1278">Translocase</keyword>
<dbReference type="RefSeq" id="WP_158360430.1">
    <property type="nucleotide sequence ID" value="NZ_CP034897.1"/>
</dbReference>
<keyword evidence="1" id="KW-0812">Transmembrane</keyword>
<dbReference type="InterPro" id="IPR007329">
    <property type="entry name" value="FMN-bd"/>
</dbReference>
<keyword evidence="1" id="KW-0597">Phosphoprotein</keyword>
<keyword evidence="1" id="KW-0472">Membrane</keyword>
<evidence type="ECO:0000256" key="1">
    <source>
        <dbReference type="HAMAP-Rule" id="MF_00479"/>
    </source>
</evidence>
<dbReference type="EC" id="7.-.-.-" evidence="1"/>
<dbReference type="GO" id="GO:0022900">
    <property type="term" value="P:electron transport chain"/>
    <property type="evidence" value="ECO:0007669"/>
    <property type="project" value="UniProtKB-UniRule"/>
</dbReference>
<dbReference type="NCBIfam" id="NF002519">
    <property type="entry name" value="PRK01908.1"/>
    <property type="match status" value="1"/>
</dbReference>
<reference evidence="2" key="1">
    <citation type="submission" date="2022-11" db="EMBL/GenBank/DDBJ databases">
        <title>The whole genome sequencing of pests is an important tool to study the evolution of the plant-insect interaction and insecticide resistance.</title>
        <authorList>
            <person name="Kananovich Y."/>
        </authorList>
    </citation>
    <scope>NUCLEOTIDE SEQUENCE</scope>
    <source>
        <strain evidence="2">BSU_Aph_2016</strain>
    </source>
</reference>
<keyword evidence="1" id="KW-1003">Cell membrane</keyword>
<comment type="cofactor">
    <cofactor evidence="1">
        <name>FMN</name>
        <dbReference type="ChEBI" id="CHEBI:58210"/>
    </cofactor>
</comment>
<dbReference type="InterPro" id="IPR010209">
    <property type="entry name" value="Ion_transpt_RnfG/RsxG"/>
</dbReference>